<accession>A0ABP7FIB8</accession>
<gene>
    <name evidence="4" type="ORF">GCM10023082_41310</name>
</gene>
<feature type="compositionally biased region" description="Pro residues" evidence="2">
    <location>
        <begin position="308"/>
        <end position="317"/>
    </location>
</feature>
<reference evidence="5" key="1">
    <citation type="journal article" date="2019" name="Int. J. Syst. Evol. Microbiol.">
        <title>The Global Catalogue of Microorganisms (GCM) 10K type strain sequencing project: providing services to taxonomists for standard genome sequencing and annotation.</title>
        <authorList>
            <consortium name="The Broad Institute Genomics Platform"/>
            <consortium name="The Broad Institute Genome Sequencing Center for Infectious Disease"/>
            <person name="Wu L."/>
            <person name="Ma J."/>
        </authorList>
    </citation>
    <scope>NUCLEOTIDE SEQUENCE [LARGE SCALE GENOMIC DNA]</scope>
    <source>
        <strain evidence="5">JCM 30846</strain>
    </source>
</reference>
<dbReference type="Proteomes" id="UP001499884">
    <property type="component" value="Unassembled WGS sequence"/>
</dbReference>
<sequence>MGVLTVALGQARSVPGDLAANLGTAVRLVRGAAAAGARLLALPELFTCGYDLDAVARTGEEQALGPPEPGEAPEPGSALAPLARAAGEAGIWVVLGAALTRPEAGARPWNAVLVIDPTGVVAGHYAKAHLWGAERDVFSPGAGLVAVVDGGVRVGLGICYDAGFPEFARAHRRAGAHAVLYCSAFAEGDTEHRYAVYHPARAVENGVYALVSNAVGDLAGDHYFGRSGGWDPAGRPLTPTGAPGTPEGVRIVAVDTDETVRVRRELPYLAELRTDLLGAAPLPHVTVLQASSTPVSATTDRSSRCRPSSPPPSTTAG</sequence>
<dbReference type="PANTHER" id="PTHR23088">
    <property type="entry name" value="NITRILASE-RELATED"/>
    <property type="match status" value="1"/>
</dbReference>
<comment type="caution">
    <text evidence="4">The sequence shown here is derived from an EMBL/GenBank/DDBJ whole genome shotgun (WGS) entry which is preliminary data.</text>
</comment>
<keyword evidence="4" id="KW-0378">Hydrolase</keyword>
<dbReference type="RefSeq" id="WP_345649474.1">
    <property type="nucleotide sequence ID" value="NZ_BAABEP010000030.1"/>
</dbReference>
<keyword evidence="5" id="KW-1185">Reference proteome</keyword>
<dbReference type="SUPFAM" id="SSF56317">
    <property type="entry name" value="Carbon-nitrogen hydrolase"/>
    <property type="match status" value="1"/>
</dbReference>
<protein>
    <submittedName>
        <fullName evidence="4">Carbon-nitrogen hydrolase family protein</fullName>
    </submittedName>
</protein>
<dbReference type="GO" id="GO:0016787">
    <property type="term" value="F:hydrolase activity"/>
    <property type="evidence" value="ECO:0007669"/>
    <property type="project" value="UniProtKB-KW"/>
</dbReference>
<dbReference type="InterPro" id="IPR036526">
    <property type="entry name" value="C-N_Hydrolase_sf"/>
</dbReference>
<evidence type="ECO:0000256" key="2">
    <source>
        <dbReference type="SAM" id="MobiDB-lite"/>
    </source>
</evidence>
<feature type="region of interest" description="Disordered" evidence="2">
    <location>
        <begin position="291"/>
        <end position="317"/>
    </location>
</feature>
<dbReference type="Gene3D" id="3.60.110.10">
    <property type="entry name" value="Carbon-nitrogen hydrolase"/>
    <property type="match status" value="1"/>
</dbReference>
<name>A0ABP7FIB8_9ACTN</name>
<dbReference type="CDD" id="cd07197">
    <property type="entry name" value="nitrilase"/>
    <property type="match status" value="1"/>
</dbReference>
<dbReference type="Pfam" id="PF00795">
    <property type="entry name" value="CN_hydrolase"/>
    <property type="match status" value="1"/>
</dbReference>
<dbReference type="PROSITE" id="PS50263">
    <property type="entry name" value="CN_HYDROLASE"/>
    <property type="match status" value="1"/>
</dbReference>
<dbReference type="EMBL" id="BAABEP010000030">
    <property type="protein sequence ID" value="GAA3739988.1"/>
    <property type="molecule type" value="Genomic_DNA"/>
</dbReference>
<evidence type="ECO:0000313" key="4">
    <source>
        <dbReference type="EMBL" id="GAA3739988.1"/>
    </source>
</evidence>
<evidence type="ECO:0000256" key="1">
    <source>
        <dbReference type="ARBA" id="ARBA00010613"/>
    </source>
</evidence>
<dbReference type="PANTHER" id="PTHR23088:SF27">
    <property type="entry name" value="DEAMINATED GLUTATHIONE AMIDASE"/>
    <property type="match status" value="1"/>
</dbReference>
<evidence type="ECO:0000313" key="5">
    <source>
        <dbReference type="Proteomes" id="UP001499884"/>
    </source>
</evidence>
<organism evidence="4 5">
    <name type="scientific">Streptomyces tremellae</name>
    <dbReference type="NCBI Taxonomy" id="1124239"/>
    <lineage>
        <taxon>Bacteria</taxon>
        <taxon>Bacillati</taxon>
        <taxon>Actinomycetota</taxon>
        <taxon>Actinomycetes</taxon>
        <taxon>Kitasatosporales</taxon>
        <taxon>Streptomycetaceae</taxon>
        <taxon>Streptomyces</taxon>
    </lineage>
</organism>
<evidence type="ECO:0000259" key="3">
    <source>
        <dbReference type="PROSITE" id="PS50263"/>
    </source>
</evidence>
<dbReference type="InterPro" id="IPR003010">
    <property type="entry name" value="C-N_Hydrolase"/>
</dbReference>
<proteinExistence type="inferred from homology"/>
<comment type="similarity">
    <text evidence="1">Belongs to the carbon-nitrogen hydrolase superfamily. NIT1/NIT2 family.</text>
</comment>
<feature type="domain" description="CN hydrolase" evidence="3">
    <location>
        <begin position="4"/>
        <end position="256"/>
    </location>
</feature>